<reference evidence="1" key="1">
    <citation type="submission" date="2022-07" db="EMBL/GenBank/DDBJ databases">
        <title>Genome Sequence of Phlebia brevispora.</title>
        <authorList>
            <person name="Buettner E."/>
        </authorList>
    </citation>
    <scope>NUCLEOTIDE SEQUENCE</scope>
    <source>
        <strain evidence="1">MPL23</strain>
    </source>
</reference>
<keyword evidence="2" id="KW-1185">Reference proteome</keyword>
<comment type="caution">
    <text evidence="1">The sequence shown here is derived from an EMBL/GenBank/DDBJ whole genome shotgun (WGS) entry which is preliminary data.</text>
</comment>
<name>A0ACC1TFS9_9APHY</name>
<dbReference type="Proteomes" id="UP001148662">
    <property type="component" value="Unassembled WGS sequence"/>
</dbReference>
<sequence>MPPIRPNTVIGNGSYSRTLAARAASTIVSHNPTLFYTAIGLCCAALGCGTIYLIGVFLGSWKSKGDNYPQAASGSRTDTACGDAAQVQSWTSQLWLKAFSGASEASLMHVQLRSPPVVNEVVVQAAPSWAERHIARSRSLDVYAVPIPDIPVATSRASAVVHPDLPGNGKLAGLGFGAIPFTACQIQSQEEAVALPKQEHCEWDEIDITEHSYSIYSQESSDTFSPYLPIYEVSLAPSPPPVFVVGSPGLPSPAIGAEYSQSYSSLAYLKQEAMHGYTLDSVIDADSKDEGISPGQRRTSDMIEAKARTGKQSQPTLSQANKENAMVAVQ</sequence>
<evidence type="ECO:0000313" key="1">
    <source>
        <dbReference type="EMBL" id="KAJ3559697.1"/>
    </source>
</evidence>
<organism evidence="1 2">
    <name type="scientific">Phlebia brevispora</name>
    <dbReference type="NCBI Taxonomy" id="194682"/>
    <lineage>
        <taxon>Eukaryota</taxon>
        <taxon>Fungi</taxon>
        <taxon>Dikarya</taxon>
        <taxon>Basidiomycota</taxon>
        <taxon>Agaricomycotina</taxon>
        <taxon>Agaricomycetes</taxon>
        <taxon>Polyporales</taxon>
        <taxon>Meruliaceae</taxon>
        <taxon>Phlebia</taxon>
    </lineage>
</organism>
<evidence type="ECO:0000313" key="2">
    <source>
        <dbReference type="Proteomes" id="UP001148662"/>
    </source>
</evidence>
<protein>
    <submittedName>
        <fullName evidence="1">Uncharacterized protein</fullName>
    </submittedName>
</protein>
<dbReference type="EMBL" id="JANHOG010000013">
    <property type="protein sequence ID" value="KAJ3559697.1"/>
    <property type="molecule type" value="Genomic_DNA"/>
</dbReference>
<proteinExistence type="predicted"/>
<accession>A0ACC1TFS9</accession>
<gene>
    <name evidence="1" type="ORF">NM688_g184</name>
</gene>